<gene>
    <name evidence="17" type="ORF">TELCIR_22724</name>
</gene>
<feature type="transmembrane region" description="Helical" evidence="15">
    <location>
        <begin position="62"/>
        <end position="83"/>
    </location>
</feature>
<dbReference type="GO" id="GO:0005388">
    <property type="term" value="F:P-type calcium transporter activity"/>
    <property type="evidence" value="ECO:0007669"/>
    <property type="project" value="UniProtKB-EC"/>
</dbReference>
<feature type="transmembrane region" description="Helical" evidence="15">
    <location>
        <begin position="103"/>
        <end position="122"/>
    </location>
</feature>
<keyword evidence="9" id="KW-0067">ATP-binding</keyword>
<keyword evidence="13" id="KW-0406">Ion transport</keyword>
<evidence type="ECO:0000256" key="11">
    <source>
        <dbReference type="ARBA" id="ARBA00022967"/>
    </source>
</evidence>
<evidence type="ECO:0000259" key="16">
    <source>
        <dbReference type="SMART" id="SM00831"/>
    </source>
</evidence>
<dbReference type="SUPFAM" id="SSF81653">
    <property type="entry name" value="Calcium ATPase, transduction domain A"/>
    <property type="match status" value="1"/>
</dbReference>
<evidence type="ECO:0000256" key="15">
    <source>
        <dbReference type="SAM" id="Phobius"/>
    </source>
</evidence>
<evidence type="ECO:0000256" key="9">
    <source>
        <dbReference type="ARBA" id="ARBA00022840"/>
    </source>
</evidence>
<evidence type="ECO:0000256" key="12">
    <source>
        <dbReference type="ARBA" id="ARBA00022989"/>
    </source>
</evidence>
<dbReference type="GO" id="GO:0012505">
    <property type="term" value="C:endomembrane system"/>
    <property type="evidence" value="ECO:0007669"/>
    <property type="project" value="UniProtKB-SubCell"/>
</dbReference>
<proteinExistence type="predicted"/>
<dbReference type="InterPro" id="IPR059000">
    <property type="entry name" value="ATPase_P-type_domA"/>
</dbReference>
<dbReference type="InterPro" id="IPR008250">
    <property type="entry name" value="ATPase_P-typ_transduc_dom_A_sf"/>
</dbReference>
<dbReference type="Pfam" id="PF00690">
    <property type="entry name" value="Cation_ATPase_N"/>
    <property type="match status" value="1"/>
</dbReference>
<feature type="non-terminal residue" evidence="17">
    <location>
        <position position="210"/>
    </location>
</feature>
<dbReference type="NCBIfam" id="TIGR01494">
    <property type="entry name" value="ATPase_P-type"/>
    <property type="match status" value="1"/>
</dbReference>
<keyword evidence="4" id="KW-0109">Calcium transport</keyword>
<keyword evidence="3" id="KW-0813">Transport</keyword>
<evidence type="ECO:0000256" key="5">
    <source>
        <dbReference type="ARBA" id="ARBA00022692"/>
    </source>
</evidence>
<keyword evidence="12 15" id="KW-1133">Transmembrane helix</keyword>
<protein>
    <recommendedName>
        <fullName evidence="2">P-type Ca(2+) transporter</fullName>
        <ecNumber evidence="2">7.2.2.10</ecNumber>
    </recommendedName>
</protein>
<dbReference type="InterPro" id="IPR001757">
    <property type="entry name" value="P_typ_ATPase"/>
</dbReference>
<keyword evidence="14 15" id="KW-0472">Membrane</keyword>
<evidence type="ECO:0000256" key="10">
    <source>
        <dbReference type="ARBA" id="ARBA00022842"/>
    </source>
</evidence>
<keyword evidence="8" id="KW-0106">Calcium</keyword>
<dbReference type="Pfam" id="PF00122">
    <property type="entry name" value="E1-E2_ATPase"/>
    <property type="match status" value="1"/>
</dbReference>
<comment type="subcellular location">
    <subcellularLocation>
        <location evidence="1">Endomembrane system</location>
        <topology evidence="1">Multi-pass membrane protein</topology>
    </subcellularLocation>
</comment>
<dbReference type="GO" id="GO:0016887">
    <property type="term" value="F:ATP hydrolysis activity"/>
    <property type="evidence" value="ECO:0007669"/>
    <property type="project" value="InterPro"/>
</dbReference>
<keyword evidence="10" id="KW-0460">Magnesium</keyword>
<accession>A0A2G9TD68</accession>
<dbReference type="EC" id="7.2.2.10" evidence="2"/>
<evidence type="ECO:0000313" key="17">
    <source>
        <dbReference type="EMBL" id="PIO55885.1"/>
    </source>
</evidence>
<keyword evidence="6" id="KW-0479">Metal-binding</keyword>
<organism evidence="17 18">
    <name type="scientific">Teladorsagia circumcincta</name>
    <name type="common">Brown stomach worm</name>
    <name type="synonym">Ostertagia circumcincta</name>
    <dbReference type="NCBI Taxonomy" id="45464"/>
    <lineage>
        <taxon>Eukaryota</taxon>
        <taxon>Metazoa</taxon>
        <taxon>Ecdysozoa</taxon>
        <taxon>Nematoda</taxon>
        <taxon>Chromadorea</taxon>
        <taxon>Rhabditida</taxon>
        <taxon>Rhabditina</taxon>
        <taxon>Rhabditomorpha</taxon>
        <taxon>Strongyloidea</taxon>
        <taxon>Trichostrongylidae</taxon>
        <taxon>Teladorsagia</taxon>
    </lineage>
</organism>
<dbReference type="SUPFAM" id="SSF81665">
    <property type="entry name" value="Calcium ATPase, transmembrane domain M"/>
    <property type="match status" value="1"/>
</dbReference>
<keyword evidence="7" id="KW-0547">Nucleotide-binding</keyword>
<evidence type="ECO:0000256" key="1">
    <source>
        <dbReference type="ARBA" id="ARBA00004127"/>
    </source>
</evidence>
<evidence type="ECO:0000256" key="3">
    <source>
        <dbReference type="ARBA" id="ARBA00022448"/>
    </source>
</evidence>
<feature type="domain" description="Cation-transporting P-type ATPase N-terminal" evidence="16">
    <location>
        <begin position="9"/>
        <end position="83"/>
    </location>
</feature>
<dbReference type="GO" id="GO:0046872">
    <property type="term" value="F:metal ion binding"/>
    <property type="evidence" value="ECO:0007669"/>
    <property type="project" value="UniProtKB-KW"/>
</dbReference>
<evidence type="ECO:0000256" key="6">
    <source>
        <dbReference type="ARBA" id="ARBA00022723"/>
    </source>
</evidence>
<name>A0A2G9TD68_TELCI</name>
<dbReference type="AlphaFoldDB" id="A0A2G9TD68"/>
<dbReference type="PANTHER" id="PTHR24093:SF451">
    <property type="entry name" value="CALCIUM-TRANSPORTING ATPASE"/>
    <property type="match status" value="1"/>
</dbReference>
<evidence type="ECO:0000256" key="13">
    <source>
        <dbReference type="ARBA" id="ARBA00023065"/>
    </source>
</evidence>
<dbReference type="Gene3D" id="1.20.1110.10">
    <property type="entry name" value="Calcium-transporting ATPase, transmembrane domain"/>
    <property type="match status" value="1"/>
</dbReference>
<keyword evidence="11" id="KW-1278">Translocase</keyword>
<keyword evidence="18" id="KW-1185">Reference proteome</keyword>
<dbReference type="InterPro" id="IPR023298">
    <property type="entry name" value="ATPase_P-typ_TM_dom_sf"/>
</dbReference>
<dbReference type="GO" id="GO:0005524">
    <property type="term" value="F:ATP binding"/>
    <property type="evidence" value="ECO:0007669"/>
    <property type="project" value="UniProtKB-KW"/>
</dbReference>
<evidence type="ECO:0000256" key="2">
    <source>
        <dbReference type="ARBA" id="ARBA00012790"/>
    </source>
</evidence>
<evidence type="ECO:0000256" key="8">
    <source>
        <dbReference type="ARBA" id="ARBA00022837"/>
    </source>
</evidence>
<reference evidence="17 18" key="1">
    <citation type="submission" date="2015-09" db="EMBL/GenBank/DDBJ databases">
        <title>Draft genome of the parasitic nematode Teladorsagia circumcincta isolate WARC Sus (inbred).</title>
        <authorList>
            <person name="Mitreva M."/>
        </authorList>
    </citation>
    <scope>NUCLEOTIDE SEQUENCE [LARGE SCALE GENOMIC DNA]</scope>
    <source>
        <strain evidence="17 18">S</strain>
    </source>
</reference>
<evidence type="ECO:0000256" key="4">
    <source>
        <dbReference type="ARBA" id="ARBA00022568"/>
    </source>
</evidence>
<dbReference type="EMBL" id="KZ383753">
    <property type="protein sequence ID" value="PIO55885.1"/>
    <property type="molecule type" value="Genomic_DNA"/>
</dbReference>
<keyword evidence="5 15" id="KW-0812">Transmembrane</keyword>
<dbReference type="PANTHER" id="PTHR24093">
    <property type="entry name" value="CATION TRANSPORTING ATPASE"/>
    <property type="match status" value="1"/>
</dbReference>
<dbReference type="Gene3D" id="2.70.150.10">
    <property type="entry name" value="Calcium-transporting ATPase, cytoplasmic transduction domain A"/>
    <property type="match status" value="1"/>
</dbReference>
<dbReference type="Proteomes" id="UP000230423">
    <property type="component" value="Unassembled WGS sequence"/>
</dbReference>
<dbReference type="SMART" id="SM00831">
    <property type="entry name" value="Cation_ATPase_N"/>
    <property type="match status" value="1"/>
</dbReference>
<dbReference type="GO" id="GO:0051480">
    <property type="term" value="P:regulation of cytosolic calcium ion concentration"/>
    <property type="evidence" value="ECO:0007669"/>
    <property type="project" value="TreeGrafter"/>
</dbReference>
<evidence type="ECO:0000256" key="14">
    <source>
        <dbReference type="ARBA" id="ARBA00023136"/>
    </source>
</evidence>
<dbReference type="GO" id="GO:0005886">
    <property type="term" value="C:plasma membrane"/>
    <property type="evidence" value="ECO:0007669"/>
    <property type="project" value="TreeGrafter"/>
</dbReference>
<evidence type="ECO:0000256" key="7">
    <source>
        <dbReference type="ARBA" id="ARBA00022741"/>
    </source>
</evidence>
<evidence type="ECO:0000313" key="18">
    <source>
        <dbReference type="Proteomes" id="UP000230423"/>
    </source>
</evidence>
<dbReference type="FunFam" id="1.20.1110.10:FF:000002">
    <property type="entry name" value="Calcium-transporting ATPase"/>
    <property type="match status" value="1"/>
</dbReference>
<dbReference type="OrthoDB" id="116380at2759"/>
<dbReference type="InterPro" id="IPR004014">
    <property type="entry name" value="ATPase_P-typ_cation-transptr_N"/>
</dbReference>
<sequence length="210" mass="23039">MHSPLIISDYGNVEGLCAKLKTDPINGLPNDHHEIERRQHLFGKNEIPPAASKSFFRLAWEALQDITLVILLISALVSLGLSFYKPPENTGAGHDDSEQEAGWIEGVAILVAVIVVVLVTALNDWSKEKQFRGLQSKIETEHKFSVIRGGQPVDIVVNDLVVGDVARVKYGDLLPADGLVIQSNDLKIDESSLTGESDLIRKSFDHDPVL</sequence>